<accession>A0ABR7HVZ4</accession>
<comment type="caution">
    <text evidence="3">The sequence shown here is derived from an EMBL/GenBank/DDBJ whole genome shotgun (WGS) entry which is preliminary data.</text>
</comment>
<evidence type="ECO:0000256" key="1">
    <source>
        <dbReference type="SAM" id="MobiDB-lite"/>
    </source>
</evidence>
<keyword evidence="4" id="KW-1185">Reference proteome</keyword>
<keyword evidence="2" id="KW-1133">Transmembrane helix</keyword>
<protein>
    <submittedName>
        <fullName evidence="3">DUF4179 domain-containing protein</fullName>
    </submittedName>
</protein>
<feature type="region of interest" description="Disordered" evidence="1">
    <location>
        <begin position="405"/>
        <end position="427"/>
    </location>
</feature>
<dbReference type="RefSeq" id="WP_186964149.1">
    <property type="nucleotide sequence ID" value="NZ_JACOPR010000008.1"/>
</dbReference>
<dbReference type="Proteomes" id="UP000660021">
    <property type="component" value="Unassembled WGS sequence"/>
</dbReference>
<feature type="transmembrane region" description="Helical" evidence="2">
    <location>
        <begin position="43"/>
        <end position="64"/>
    </location>
</feature>
<name>A0ABR7HVZ4_9FIRM</name>
<feature type="compositionally biased region" description="Polar residues" evidence="1">
    <location>
        <begin position="410"/>
        <end position="427"/>
    </location>
</feature>
<organism evidence="3 4">
    <name type="scientific">Pseudoflavonifractor hominis</name>
    <dbReference type="NCBI Taxonomy" id="2763059"/>
    <lineage>
        <taxon>Bacteria</taxon>
        <taxon>Bacillati</taxon>
        <taxon>Bacillota</taxon>
        <taxon>Clostridia</taxon>
        <taxon>Eubacteriales</taxon>
        <taxon>Oscillospiraceae</taxon>
        <taxon>Pseudoflavonifractor</taxon>
    </lineage>
</organism>
<reference evidence="3 4" key="1">
    <citation type="submission" date="2020-08" db="EMBL/GenBank/DDBJ databases">
        <title>Genome public.</title>
        <authorList>
            <person name="Liu C."/>
            <person name="Sun Q."/>
        </authorList>
    </citation>
    <scope>NUCLEOTIDE SEQUENCE [LARGE SCALE GENOMIC DNA]</scope>
    <source>
        <strain evidence="3 4">New-38</strain>
    </source>
</reference>
<proteinExistence type="predicted"/>
<evidence type="ECO:0000256" key="2">
    <source>
        <dbReference type="SAM" id="Phobius"/>
    </source>
</evidence>
<sequence length="427" mass="47597">MNHLRSELERYVFSEEEKEQLKERLGTGMENRKKGRPRNIQRGIVALVAVCSLLVGAAGAVWLVQVSPQFRAFFGIETAEQAKQVAPRAIHQVYEDPNGTGVTLTVEEVLMDEQTLYVFLELAAPEGIVLSALPEQGQRADYWLPVEWGFYADEAHTQYADQWSAVSGGCRSLPDADPLDNRLPLVCTITRSGGTFTAEANYLRLTTGGNGDSVEDSLRGYNTSEGGWTDEILSGFHFDLTIPLEGSRIESHVFTGRSMVNLGGVCPVLLENLMLSPLSMTMDLILPDDEGYLAQLDAQREQETDWGIYARLWDGTRVAGHFDPNYSIQIYRDENSQEKNTLLAVHPTRVFWESPIDPLEVADLVFVVDNDPPEERADGGVGHMVYFRFEPDRFQNTAYWTAREERQGAVQEQKNGATAVSQVSSAP</sequence>
<keyword evidence="2" id="KW-0472">Membrane</keyword>
<dbReference type="EMBL" id="JACOPR010000008">
    <property type="protein sequence ID" value="MBC5731641.1"/>
    <property type="molecule type" value="Genomic_DNA"/>
</dbReference>
<keyword evidence="2" id="KW-0812">Transmembrane</keyword>
<evidence type="ECO:0000313" key="4">
    <source>
        <dbReference type="Proteomes" id="UP000660021"/>
    </source>
</evidence>
<evidence type="ECO:0000313" key="3">
    <source>
        <dbReference type="EMBL" id="MBC5731641.1"/>
    </source>
</evidence>
<gene>
    <name evidence="3" type="ORF">H8S34_12505</name>
</gene>